<reference evidence="1 2" key="1">
    <citation type="submission" date="2016-10" db="EMBL/GenBank/DDBJ databases">
        <authorList>
            <person name="de Groot N.N."/>
        </authorList>
    </citation>
    <scope>NUCLEOTIDE SEQUENCE [LARGE SCALE GENOMIC DNA]</scope>
    <source>
        <strain evidence="1 2">DSM 27078</strain>
    </source>
</reference>
<organism evidence="1 2">
    <name type="scientific">Flavobacterium urocaniciphilum</name>
    <dbReference type="NCBI Taxonomy" id="1299341"/>
    <lineage>
        <taxon>Bacteria</taxon>
        <taxon>Pseudomonadati</taxon>
        <taxon>Bacteroidota</taxon>
        <taxon>Flavobacteriia</taxon>
        <taxon>Flavobacteriales</taxon>
        <taxon>Flavobacteriaceae</taxon>
        <taxon>Flavobacterium</taxon>
    </lineage>
</organism>
<dbReference type="AlphaFoldDB" id="A0A1H9AA29"/>
<gene>
    <name evidence="1" type="ORF">SAMN05444005_10233</name>
</gene>
<keyword evidence="2" id="KW-1185">Reference proteome</keyword>
<name>A0A1H9AA29_9FLAO</name>
<evidence type="ECO:0000313" key="1">
    <source>
        <dbReference type="EMBL" id="SEP73401.1"/>
    </source>
</evidence>
<accession>A0A1H9AA29</accession>
<dbReference type="EMBL" id="FOEI01000002">
    <property type="protein sequence ID" value="SEP73401.1"/>
    <property type="molecule type" value="Genomic_DNA"/>
</dbReference>
<protein>
    <submittedName>
        <fullName evidence="1">Uncharacterized protein</fullName>
    </submittedName>
</protein>
<sequence>MKVLVLFLITIFNYNSCSSEKGIQEAKQYVEKITFQNWVGGVKGAGGGTILNVALSKSLPENIEMVKIQFQDRESTFFKVNDLSYQASIKTFDNMNETVPTPTINTGLKPSQARIYFKIDGKESTVVFDDVKELAMLEYPSINKRN</sequence>
<evidence type="ECO:0000313" key="2">
    <source>
        <dbReference type="Proteomes" id="UP000198648"/>
    </source>
</evidence>
<dbReference type="RefSeq" id="WP_091465709.1">
    <property type="nucleotide sequence ID" value="NZ_FOEI01000002.1"/>
</dbReference>
<dbReference type="Proteomes" id="UP000198648">
    <property type="component" value="Unassembled WGS sequence"/>
</dbReference>
<dbReference type="STRING" id="1299341.SAMN05444005_10233"/>
<dbReference type="OrthoDB" id="1364277at2"/>
<proteinExistence type="predicted"/>